<comment type="subcellular location">
    <subcellularLocation>
        <location evidence="1">Cell membrane</location>
        <topology evidence="1">Multi-pass membrane protein</topology>
    </subcellularLocation>
</comment>
<dbReference type="InterPro" id="IPR043428">
    <property type="entry name" value="LivM-like"/>
</dbReference>
<dbReference type="CDD" id="cd06581">
    <property type="entry name" value="TM_PBP1_LivM_like"/>
    <property type="match status" value="1"/>
</dbReference>
<protein>
    <submittedName>
        <fullName evidence="7">Amino acid/amide ABC transporter membrane protein 2 (HAAT family)</fullName>
    </submittedName>
</protein>
<dbReference type="Proteomes" id="UP000253628">
    <property type="component" value="Unassembled WGS sequence"/>
</dbReference>
<feature type="transmembrane region" description="Helical" evidence="6">
    <location>
        <begin position="59"/>
        <end position="78"/>
    </location>
</feature>
<gene>
    <name evidence="7" type="ORF">DFR37_11238</name>
</gene>
<evidence type="ECO:0000256" key="4">
    <source>
        <dbReference type="ARBA" id="ARBA00022989"/>
    </source>
</evidence>
<evidence type="ECO:0000256" key="6">
    <source>
        <dbReference type="SAM" id="Phobius"/>
    </source>
</evidence>
<reference evidence="7 8" key="1">
    <citation type="submission" date="2018-06" db="EMBL/GenBank/DDBJ databases">
        <title>Genomic Encyclopedia of Type Strains, Phase IV (KMG-IV): sequencing the most valuable type-strain genomes for metagenomic binning, comparative biology and taxonomic classification.</title>
        <authorList>
            <person name="Goeker M."/>
        </authorList>
    </citation>
    <scope>NUCLEOTIDE SEQUENCE [LARGE SCALE GENOMIC DNA]</scope>
    <source>
        <strain evidence="7 8">DSM 25520</strain>
    </source>
</reference>
<dbReference type="Pfam" id="PF02653">
    <property type="entry name" value="BPD_transp_2"/>
    <property type="match status" value="1"/>
</dbReference>
<evidence type="ECO:0000256" key="1">
    <source>
        <dbReference type="ARBA" id="ARBA00004651"/>
    </source>
</evidence>
<feature type="transmembrane region" description="Helical" evidence="6">
    <location>
        <begin position="221"/>
        <end position="241"/>
    </location>
</feature>
<keyword evidence="2" id="KW-1003">Cell membrane</keyword>
<evidence type="ECO:0000313" key="7">
    <source>
        <dbReference type="EMBL" id="RBP36459.1"/>
    </source>
</evidence>
<organism evidence="7 8">
    <name type="scientific">Eoetvoesiella caeni</name>
    <dbReference type="NCBI Taxonomy" id="645616"/>
    <lineage>
        <taxon>Bacteria</taxon>
        <taxon>Pseudomonadati</taxon>
        <taxon>Pseudomonadota</taxon>
        <taxon>Betaproteobacteria</taxon>
        <taxon>Burkholderiales</taxon>
        <taxon>Alcaligenaceae</taxon>
        <taxon>Eoetvoesiella</taxon>
    </lineage>
</organism>
<dbReference type="AlphaFoldDB" id="A0A366H6A6"/>
<dbReference type="GO" id="GO:0005886">
    <property type="term" value="C:plasma membrane"/>
    <property type="evidence" value="ECO:0007669"/>
    <property type="project" value="UniProtKB-SubCell"/>
</dbReference>
<sequence length="337" mass="35301">MREALSPGFWCAAVGALVLVFGIPLFSETYTLYTLTVFAIMAILALSLGLVWGIGGILALGQSAFFGIGAYAYALVAVNLGDSTWALAVSIAVPVVVAALLGYFTFFGRISDVYFAVISLTIPLILLSLINSASGPAYQFGKVHLGGYNGIPGVPPLNSPFDPAQVLGFDGMYYAVALILLAIYLGLRLLVQSRFGRVVAAVRENELRAELLGYDARYYKLGLFCIGAAIAGLAGALYAAWGASVGPTAFSLSFSAQIVIWVLFGGMGTLLGPIVGCFIVQALSTWLGSASAVSPEIALGLLFIVAVLLVPSGIVPSIQNFVRRKGKTLRLAGKEAK</sequence>
<accession>A0A366H6A6</accession>
<dbReference type="GO" id="GO:0015658">
    <property type="term" value="F:branched-chain amino acid transmembrane transporter activity"/>
    <property type="evidence" value="ECO:0007669"/>
    <property type="project" value="InterPro"/>
</dbReference>
<proteinExistence type="predicted"/>
<keyword evidence="4 6" id="KW-1133">Transmembrane helix</keyword>
<dbReference type="PANTHER" id="PTHR30482">
    <property type="entry name" value="HIGH-AFFINITY BRANCHED-CHAIN AMINO ACID TRANSPORT SYSTEM PERMEASE"/>
    <property type="match status" value="1"/>
</dbReference>
<keyword evidence="3 6" id="KW-0812">Transmembrane</keyword>
<dbReference type="PANTHER" id="PTHR30482:SF17">
    <property type="entry name" value="ABC TRANSPORTER ATP-BINDING PROTEIN"/>
    <property type="match status" value="1"/>
</dbReference>
<dbReference type="OrthoDB" id="9034298at2"/>
<name>A0A366H6A6_9BURK</name>
<evidence type="ECO:0000256" key="3">
    <source>
        <dbReference type="ARBA" id="ARBA00022692"/>
    </source>
</evidence>
<dbReference type="RefSeq" id="WP_113934533.1">
    <property type="nucleotide sequence ID" value="NZ_JACCEU010000006.1"/>
</dbReference>
<comment type="caution">
    <text evidence="7">The sequence shown here is derived from an EMBL/GenBank/DDBJ whole genome shotgun (WGS) entry which is preliminary data.</text>
</comment>
<evidence type="ECO:0000256" key="5">
    <source>
        <dbReference type="ARBA" id="ARBA00023136"/>
    </source>
</evidence>
<evidence type="ECO:0000313" key="8">
    <source>
        <dbReference type="Proteomes" id="UP000253628"/>
    </source>
</evidence>
<keyword evidence="5 6" id="KW-0472">Membrane</keyword>
<evidence type="ECO:0000256" key="2">
    <source>
        <dbReference type="ARBA" id="ARBA00022475"/>
    </source>
</evidence>
<feature type="transmembrane region" description="Helical" evidence="6">
    <location>
        <begin position="171"/>
        <end position="191"/>
    </location>
</feature>
<feature type="transmembrane region" description="Helical" evidence="6">
    <location>
        <begin position="113"/>
        <end position="130"/>
    </location>
</feature>
<dbReference type="EMBL" id="QNRQ01000012">
    <property type="protein sequence ID" value="RBP36459.1"/>
    <property type="molecule type" value="Genomic_DNA"/>
</dbReference>
<feature type="transmembrane region" description="Helical" evidence="6">
    <location>
        <begin position="32"/>
        <end position="52"/>
    </location>
</feature>
<feature type="transmembrane region" description="Helical" evidence="6">
    <location>
        <begin position="84"/>
        <end position="106"/>
    </location>
</feature>
<dbReference type="InterPro" id="IPR001851">
    <property type="entry name" value="ABC_transp_permease"/>
</dbReference>
<keyword evidence="8" id="KW-1185">Reference proteome</keyword>
<feature type="transmembrane region" description="Helical" evidence="6">
    <location>
        <begin position="297"/>
        <end position="318"/>
    </location>
</feature>
<feature type="transmembrane region" description="Helical" evidence="6">
    <location>
        <begin position="7"/>
        <end position="26"/>
    </location>
</feature>